<dbReference type="Proteomes" id="UP000071641">
    <property type="component" value="Unassembled WGS sequence"/>
</dbReference>
<evidence type="ECO:0000313" key="2">
    <source>
        <dbReference type="EMBL" id="CZF81465.1"/>
    </source>
</evidence>
<name>A0A128F4I8_9GAMM</name>
<keyword evidence="1" id="KW-0175">Coiled coil</keyword>
<proteinExistence type="predicted"/>
<protein>
    <submittedName>
        <fullName evidence="2">Uncharacterized protein</fullName>
    </submittedName>
</protein>
<accession>A0A128F4I8</accession>
<keyword evidence="3" id="KW-1185">Reference proteome</keyword>
<sequence>MPDTKMSYDELVEEINRARRLLSQLELAAQEEEERQKHLMIDNLEAVIEDTEHNGANVKEFSKLAASELKALIEKLHKKLHD</sequence>
<organism evidence="2 3">
    <name type="scientific">Grimontia celer</name>
    <dbReference type="NCBI Taxonomy" id="1796497"/>
    <lineage>
        <taxon>Bacteria</taxon>
        <taxon>Pseudomonadati</taxon>
        <taxon>Pseudomonadota</taxon>
        <taxon>Gammaproteobacteria</taxon>
        <taxon>Vibrionales</taxon>
        <taxon>Vibrionaceae</taxon>
        <taxon>Grimontia</taxon>
    </lineage>
</organism>
<feature type="coiled-coil region" evidence="1">
    <location>
        <begin position="8"/>
        <end position="42"/>
    </location>
</feature>
<dbReference type="AlphaFoldDB" id="A0A128F4I8"/>
<evidence type="ECO:0000256" key="1">
    <source>
        <dbReference type="SAM" id="Coils"/>
    </source>
</evidence>
<dbReference type="RefSeq" id="WP_062663673.1">
    <property type="nucleotide sequence ID" value="NZ_FIZX01000002.1"/>
</dbReference>
<gene>
    <name evidence="2" type="ORF">GCE9029_02625</name>
</gene>
<dbReference type="OrthoDB" id="5917917at2"/>
<reference evidence="3" key="1">
    <citation type="submission" date="2016-02" db="EMBL/GenBank/DDBJ databases">
        <authorList>
            <person name="Rodrigo-Torres Lidia"/>
            <person name="Arahal R.David."/>
        </authorList>
    </citation>
    <scope>NUCLEOTIDE SEQUENCE [LARGE SCALE GENOMIC DNA]</scope>
    <source>
        <strain evidence="3">CECT 9029</strain>
    </source>
</reference>
<dbReference type="EMBL" id="FIZX01000002">
    <property type="protein sequence ID" value="CZF81465.1"/>
    <property type="molecule type" value="Genomic_DNA"/>
</dbReference>
<evidence type="ECO:0000313" key="3">
    <source>
        <dbReference type="Proteomes" id="UP000071641"/>
    </source>
</evidence>